<keyword evidence="3" id="KW-1185">Reference proteome</keyword>
<dbReference type="Pfam" id="PF13591">
    <property type="entry name" value="MerR_2"/>
    <property type="match status" value="1"/>
</dbReference>
<dbReference type="RefSeq" id="WP_196608516.1">
    <property type="nucleotide sequence ID" value="NZ_VRYY01000106.1"/>
</dbReference>
<dbReference type="EMBL" id="VRYY01000106">
    <property type="protein sequence ID" value="MBG3876353.1"/>
    <property type="molecule type" value="Genomic_DNA"/>
</dbReference>
<evidence type="ECO:0000256" key="1">
    <source>
        <dbReference type="SAM" id="MobiDB-lite"/>
    </source>
</evidence>
<evidence type="ECO:0000313" key="2">
    <source>
        <dbReference type="EMBL" id="MBG3876353.1"/>
    </source>
</evidence>
<accession>A0ABS0J1P2</accession>
<gene>
    <name evidence="2" type="ORF">FVW20_04755</name>
</gene>
<proteinExistence type="predicted"/>
<comment type="caution">
    <text evidence="2">The sequence shown here is derived from an EMBL/GenBank/DDBJ whole genome shotgun (WGS) entry which is preliminary data.</text>
</comment>
<organism evidence="2 3">
    <name type="scientific">Nitratidesulfovibrio oxamicus</name>
    <dbReference type="NCBI Taxonomy" id="32016"/>
    <lineage>
        <taxon>Bacteria</taxon>
        <taxon>Pseudomonadati</taxon>
        <taxon>Thermodesulfobacteriota</taxon>
        <taxon>Desulfovibrionia</taxon>
        <taxon>Desulfovibrionales</taxon>
        <taxon>Desulfovibrionaceae</taxon>
        <taxon>Nitratidesulfovibrio</taxon>
    </lineage>
</organism>
<feature type="region of interest" description="Disordered" evidence="1">
    <location>
        <begin position="1"/>
        <end position="22"/>
    </location>
</feature>
<dbReference type="Gene3D" id="1.10.1660.10">
    <property type="match status" value="1"/>
</dbReference>
<dbReference type="Proteomes" id="UP001194469">
    <property type="component" value="Unassembled WGS sequence"/>
</dbReference>
<name>A0ABS0J1P2_9BACT</name>
<evidence type="ECO:0000313" key="3">
    <source>
        <dbReference type="Proteomes" id="UP001194469"/>
    </source>
</evidence>
<sequence>MYPDDGNDHGYDRGQGPAQGGELPIRSEFIAWAEFLQVSGVHPSRLGELIELGWLEPRRTAGEGYLFRRVDVYRTRKLERICADFELNSLGGSIVVDLLDRIDRLERRVRELEAQR</sequence>
<protein>
    <submittedName>
        <fullName evidence="2">MerR family transcriptional regulator</fullName>
    </submittedName>
</protein>
<reference evidence="2 3" key="1">
    <citation type="submission" date="2019-08" db="EMBL/GenBank/DDBJ databases">
        <authorList>
            <person name="Luo N."/>
        </authorList>
    </citation>
    <scope>NUCLEOTIDE SEQUENCE [LARGE SCALE GENOMIC DNA]</scope>
    <source>
        <strain evidence="2 3">NCIMB 9442</strain>
    </source>
</reference>
<feature type="compositionally biased region" description="Basic and acidic residues" evidence="1">
    <location>
        <begin position="1"/>
        <end position="12"/>
    </location>
</feature>